<proteinExistence type="predicted"/>
<dbReference type="Proteomes" id="UP000023435">
    <property type="component" value="Unassembled WGS sequence"/>
</dbReference>
<name>A0A125MMC7_9GAMM</name>
<accession>A0A125MMC7</accession>
<evidence type="ECO:0000313" key="2">
    <source>
        <dbReference type="Proteomes" id="UP000023435"/>
    </source>
</evidence>
<protein>
    <submittedName>
        <fullName evidence="1">Uncharacterized protein</fullName>
    </submittedName>
</protein>
<evidence type="ECO:0000313" key="1">
    <source>
        <dbReference type="EMBL" id="KWS02988.1"/>
    </source>
</evidence>
<organism evidence="1 2">
    <name type="scientific">Lysobacter capsici AZ78</name>
    <dbReference type="NCBI Taxonomy" id="1444315"/>
    <lineage>
        <taxon>Bacteria</taxon>
        <taxon>Pseudomonadati</taxon>
        <taxon>Pseudomonadota</taxon>
        <taxon>Gammaproteobacteria</taxon>
        <taxon>Lysobacterales</taxon>
        <taxon>Lysobacteraceae</taxon>
        <taxon>Lysobacter</taxon>
    </lineage>
</organism>
<keyword evidence="2" id="KW-1185">Reference proteome</keyword>
<comment type="caution">
    <text evidence="1">The sequence shown here is derived from an EMBL/GenBank/DDBJ whole genome shotgun (WGS) entry which is preliminary data.</text>
</comment>
<dbReference type="EMBL" id="JAJA02000001">
    <property type="protein sequence ID" value="KWS02988.1"/>
    <property type="molecule type" value="Genomic_DNA"/>
</dbReference>
<reference evidence="1 2" key="1">
    <citation type="journal article" date="2014" name="Genome Announc.">
        <title>Draft Genome Sequence of Lysobacter capsici AZ78, a Bacterium Antagonistic to Plant-Pathogenic Oomycetes.</title>
        <authorList>
            <person name="Puopolo G."/>
            <person name="Sonego P."/>
            <person name="Engelen K."/>
            <person name="Pertot I."/>
        </authorList>
    </citation>
    <scope>NUCLEOTIDE SEQUENCE [LARGE SCALE GENOMIC DNA]</scope>
    <source>
        <strain evidence="1 2">AZ78</strain>
    </source>
</reference>
<gene>
    <name evidence="1" type="ORF">AZ78_0534</name>
</gene>
<sequence>MVLGVDDFKQEFAYLAGRDRWLARDALGYGTLSGLRVYMEDDGSDGPRLHVSAGSALSPSGRLICVPADQCALINRWLAKTDNAAMVARMLDPTLPPNSPPVVTAGVVSLYLGLCYADCQTRPVPIPGEPCRSEDELMKPSRVADDFRLELREHPPVQVEEEALRDFVHWLRGNINVIDTSPPLSPDPNGWRTALRGAVQPWIDAQSASPPLSPPASAQSLGDYLFDLGSPGLDIAREQQCEFLRVAFGFWISELRPLWMAMRCHGPQYPDSDCVFLASLTMQVSWIGGSPSGVWQVDGSPASLQLDESARPYLIHQRLLQEWALCGCDCAGSDDAFGGPMALMQASSEGSFENLAIDPPPLPPPVQFLEGDGVLEGQPRIVIGRGGGKAALTLPPSTPANAGRQVVVKNADLTSLILQPDAQSGDGIDGLAELSVKKKKAITLIADGAGQWHSIATA</sequence>
<dbReference type="AlphaFoldDB" id="A0A125MMC7"/>